<feature type="transmembrane region" description="Helical" evidence="1">
    <location>
        <begin position="83"/>
        <end position="104"/>
    </location>
</feature>
<comment type="caution">
    <text evidence="2">The sequence shown here is derived from an EMBL/GenBank/DDBJ whole genome shotgun (WGS) entry which is preliminary data.</text>
</comment>
<dbReference type="Pfam" id="PF11391">
    <property type="entry name" value="DUF2798"/>
    <property type="match status" value="2"/>
</dbReference>
<evidence type="ECO:0000313" key="3">
    <source>
        <dbReference type="Proteomes" id="UP000743001"/>
    </source>
</evidence>
<organism evidence="2 3">
    <name type="scientific">Paenibacillus brevis</name>
    <dbReference type="NCBI Taxonomy" id="2841508"/>
    <lineage>
        <taxon>Bacteria</taxon>
        <taxon>Bacillati</taxon>
        <taxon>Bacillota</taxon>
        <taxon>Bacilli</taxon>
        <taxon>Bacillales</taxon>
        <taxon>Paenibacillaceae</taxon>
        <taxon>Paenibacillus</taxon>
    </lineage>
</organism>
<feature type="transmembrane region" description="Helical" evidence="1">
    <location>
        <begin position="42"/>
        <end position="62"/>
    </location>
</feature>
<keyword evidence="1" id="KW-0812">Transmembrane</keyword>
<protein>
    <submittedName>
        <fullName evidence="2">DUF2798 domain-containing protein</fullName>
    </submittedName>
</protein>
<dbReference type="InterPro" id="IPR021529">
    <property type="entry name" value="DUF2798"/>
</dbReference>
<reference evidence="2 3" key="1">
    <citation type="submission" date="2021-06" db="EMBL/GenBank/DDBJ databases">
        <authorList>
            <person name="Sun Q."/>
            <person name="Li D."/>
        </authorList>
    </citation>
    <scope>NUCLEOTIDE SEQUENCE [LARGE SCALE GENOMIC DNA]</scope>
    <source>
        <strain evidence="2 3">MSJ-6</strain>
    </source>
</reference>
<sequence>MPTTRKESLIFGGMMCFGMVLVMTMYNFYLHNAFSSLTLTQGIMDFLLGFAVAFLLDCFLVGPYAKKAALKITGKTAKPLYKVLAISTCMVIGMASLMSVYGLITSSIAEGIRWNSILGDYIRILGMNFIVALPLQMIVMGPLVRFIFGNYVKR</sequence>
<keyword evidence="1" id="KW-0472">Membrane</keyword>
<proteinExistence type="predicted"/>
<keyword evidence="1" id="KW-1133">Transmembrane helix</keyword>
<dbReference type="RefSeq" id="WP_216477105.1">
    <property type="nucleotide sequence ID" value="NZ_JAHLQJ010000002.1"/>
</dbReference>
<accession>A0ABS6FKI3</accession>
<gene>
    <name evidence="2" type="ORF">KQJ23_02475</name>
</gene>
<keyword evidence="3" id="KW-1185">Reference proteome</keyword>
<feature type="transmembrane region" description="Helical" evidence="1">
    <location>
        <begin position="9"/>
        <end position="30"/>
    </location>
</feature>
<dbReference type="EMBL" id="JAHLQJ010000002">
    <property type="protein sequence ID" value="MBU5670687.1"/>
    <property type="molecule type" value="Genomic_DNA"/>
</dbReference>
<evidence type="ECO:0000256" key="1">
    <source>
        <dbReference type="SAM" id="Phobius"/>
    </source>
</evidence>
<name>A0ABS6FKI3_9BACL</name>
<dbReference type="Proteomes" id="UP000743001">
    <property type="component" value="Unassembled WGS sequence"/>
</dbReference>
<evidence type="ECO:0000313" key="2">
    <source>
        <dbReference type="EMBL" id="MBU5670687.1"/>
    </source>
</evidence>
<feature type="transmembrane region" description="Helical" evidence="1">
    <location>
        <begin position="124"/>
        <end position="148"/>
    </location>
</feature>